<dbReference type="EC" id="2.7.11.30" evidence="5"/>
<keyword evidence="17 22" id="KW-0675">Receptor</keyword>
<dbReference type="InterPro" id="IPR003605">
    <property type="entry name" value="GS_dom"/>
</dbReference>
<keyword evidence="12 22" id="KW-0418">Kinase</keyword>
<evidence type="ECO:0000256" key="5">
    <source>
        <dbReference type="ARBA" id="ARBA00012401"/>
    </source>
</evidence>
<evidence type="ECO:0000313" key="22">
    <source>
        <dbReference type="EMBL" id="TGZ54648.1"/>
    </source>
</evidence>
<dbReference type="Gene3D" id="3.30.200.20">
    <property type="entry name" value="Phosphorylase Kinase, domain 1"/>
    <property type="match status" value="1"/>
</dbReference>
<evidence type="ECO:0000256" key="18">
    <source>
        <dbReference type="SAM" id="Phobius"/>
    </source>
</evidence>
<comment type="cofactor">
    <cofactor evidence="2">
        <name>Mg(2+)</name>
        <dbReference type="ChEBI" id="CHEBI:18420"/>
    </cofactor>
</comment>
<sequence length="610" mass="68216">MADAIFITHFILLLTFRLCSGGRDIALQDQDISFENENADPPEPSDHSLSFNTRGQKRFKCHICEDSACSPSNVCTDAIICWKSRVREADGTEYVSRGCYKSEEHKLLMCNKENVQNLDQHKRRNIRGLSGGAQFSVECCQADFCNVGPYPKLEDYSTNADKEYYAIKLTFAILGPLVGVLVVGGIVLGLLAHRIRRKRPRAPRRNKLILDSEREPSMLHFSFSSPASSATTHPHELRATAAGDSTLKEYLDGRSLTSGSGSGLPLLVQRTLAKQVALVECLGNGSSGGFGGEVWRGVWHGENVAVKIYFSRDEAAWARETEVYSQLLPSRHDNILGYIGSDMTSRASCTQLWLVMQYHPLGSLFDHLTRSPHPLTPHQTLNICLSIANGLLYLHTEIHGTKGKPAMAHRNLKSKNILVKTNGGCVIADFALAATQDRLIADRVDLRQGTKRYMSPEILEQTLVNFVLPLTSYNVAKSHGRFFRIFRVNVECLESFRQADIYSLGLILWEVCRRCISNGVALEYALPYSEWLPSSTQEPSIEEMRNVVSFDQRRPPLPNRWHSDPTLAGMGKLMRECWHGKPAARLPILRVKKTLVKLAASDSRVHLPLD</sequence>
<comment type="similarity">
    <text evidence="4">Belongs to the protein kinase superfamily. TKL Ser/Thr protein kinase family. TGFB receptor subfamily.</text>
</comment>
<dbReference type="PROSITE" id="PS51256">
    <property type="entry name" value="GS"/>
    <property type="match status" value="1"/>
</dbReference>
<feature type="domain" description="Protein kinase" evidence="20">
    <location>
        <begin position="276"/>
        <end position="609"/>
    </location>
</feature>
<dbReference type="InterPro" id="IPR045860">
    <property type="entry name" value="Snake_toxin-like_sf"/>
</dbReference>
<evidence type="ECO:0000256" key="2">
    <source>
        <dbReference type="ARBA" id="ARBA00001946"/>
    </source>
</evidence>
<dbReference type="Pfam" id="PF01064">
    <property type="entry name" value="Activin_recp"/>
    <property type="match status" value="1"/>
</dbReference>
<dbReference type="GO" id="GO:0071363">
    <property type="term" value="P:cellular response to growth factor stimulus"/>
    <property type="evidence" value="ECO:0007669"/>
    <property type="project" value="TreeGrafter"/>
</dbReference>
<dbReference type="GO" id="GO:0070724">
    <property type="term" value="C:BMP receptor complex"/>
    <property type="evidence" value="ECO:0007669"/>
    <property type="project" value="TreeGrafter"/>
</dbReference>
<keyword evidence="23" id="KW-1185">Reference proteome</keyword>
<dbReference type="SUPFAM" id="SSF57302">
    <property type="entry name" value="Snake toxin-like"/>
    <property type="match status" value="1"/>
</dbReference>
<dbReference type="CDD" id="cd23600">
    <property type="entry name" value="TFP_LU_ECD_Sax"/>
    <property type="match status" value="1"/>
</dbReference>
<dbReference type="Pfam" id="PF07714">
    <property type="entry name" value="PK_Tyr_Ser-Thr"/>
    <property type="match status" value="1"/>
</dbReference>
<evidence type="ECO:0000256" key="11">
    <source>
        <dbReference type="ARBA" id="ARBA00022741"/>
    </source>
</evidence>
<name>A0A4S2L2I1_9HYME</name>
<dbReference type="Gene3D" id="2.10.60.10">
    <property type="entry name" value="CD59"/>
    <property type="match status" value="1"/>
</dbReference>
<comment type="cofactor">
    <cofactor evidence="1">
        <name>Mn(2+)</name>
        <dbReference type="ChEBI" id="CHEBI:29035"/>
    </cofactor>
</comment>
<dbReference type="PROSITE" id="PS50011">
    <property type="entry name" value="PROTEIN_KINASE_DOM"/>
    <property type="match status" value="1"/>
</dbReference>
<comment type="caution">
    <text evidence="22">The sequence shown here is derived from an EMBL/GenBank/DDBJ whole genome shotgun (WGS) entry which is preliminary data.</text>
</comment>
<keyword evidence="6" id="KW-0723">Serine/threonine-protein kinase</keyword>
<evidence type="ECO:0000256" key="8">
    <source>
        <dbReference type="ARBA" id="ARBA00022692"/>
    </source>
</evidence>
<dbReference type="PANTHER" id="PTHR23255:SF72">
    <property type="entry name" value="RECEPTOR PROTEIN SERINE_THREONINE KINASE"/>
    <property type="match status" value="1"/>
</dbReference>
<evidence type="ECO:0000256" key="9">
    <source>
        <dbReference type="ARBA" id="ARBA00022723"/>
    </source>
</evidence>
<dbReference type="InterPro" id="IPR000719">
    <property type="entry name" value="Prot_kinase_dom"/>
</dbReference>
<gene>
    <name evidence="22" type="ORF">DBV15_06130</name>
</gene>
<feature type="chain" id="PRO_5020229044" description="receptor protein serine/threonine kinase" evidence="19">
    <location>
        <begin position="22"/>
        <end position="610"/>
    </location>
</feature>
<feature type="signal peptide" evidence="19">
    <location>
        <begin position="1"/>
        <end position="21"/>
    </location>
</feature>
<evidence type="ECO:0000256" key="15">
    <source>
        <dbReference type="ARBA" id="ARBA00022989"/>
    </source>
</evidence>
<reference evidence="22 23" key="1">
    <citation type="journal article" date="2019" name="Philos. Trans. R. Soc. Lond., B, Biol. Sci.">
        <title>Ant behaviour and brain gene expression of defending hosts depend on the ecological success of the intruding social parasite.</title>
        <authorList>
            <person name="Kaur R."/>
            <person name="Stoldt M."/>
            <person name="Jongepier E."/>
            <person name="Feldmeyer B."/>
            <person name="Menzel F."/>
            <person name="Bornberg-Bauer E."/>
            <person name="Foitzik S."/>
        </authorList>
    </citation>
    <scope>NUCLEOTIDE SEQUENCE [LARGE SCALE GENOMIC DNA]</scope>
    <source>
        <tissue evidence="22">Whole body</tissue>
    </source>
</reference>
<keyword evidence="9" id="KW-0479">Metal-binding</keyword>
<dbReference type="SUPFAM" id="SSF56112">
    <property type="entry name" value="Protein kinase-like (PK-like)"/>
    <property type="match status" value="1"/>
</dbReference>
<evidence type="ECO:0000259" key="21">
    <source>
        <dbReference type="PROSITE" id="PS51256"/>
    </source>
</evidence>
<keyword evidence="16 18" id="KW-0472">Membrane</keyword>
<dbReference type="InterPro" id="IPR001245">
    <property type="entry name" value="Ser-Thr/Tyr_kinase_cat_dom"/>
</dbReference>
<evidence type="ECO:0000256" key="14">
    <source>
        <dbReference type="ARBA" id="ARBA00022842"/>
    </source>
</evidence>
<evidence type="ECO:0000256" key="16">
    <source>
        <dbReference type="ARBA" id="ARBA00023136"/>
    </source>
</evidence>
<keyword evidence="15 18" id="KW-1133">Transmembrane helix</keyword>
<evidence type="ECO:0000256" key="12">
    <source>
        <dbReference type="ARBA" id="ARBA00022777"/>
    </source>
</evidence>
<dbReference type="EMBL" id="QBLH01000618">
    <property type="protein sequence ID" value="TGZ54648.1"/>
    <property type="molecule type" value="Genomic_DNA"/>
</dbReference>
<dbReference type="InterPro" id="IPR000333">
    <property type="entry name" value="TGFB_receptor"/>
</dbReference>
<proteinExistence type="inferred from homology"/>
<keyword evidence="7" id="KW-0808">Transferase</keyword>
<organism evidence="22 23">
    <name type="scientific">Temnothorax longispinosus</name>
    <dbReference type="NCBI Taxonomy" id="300112"/>
    <lineage>
        <taxon>Eukaryota</taxon>
        <taxon>Metazoa</taxon>
        <taxon>Ecdysozoa</taxon>
        <taxon>Arthropoda</taxon>
        <taxon>Hexapoda</taxon>
        <taxon>Insecta</taxon>
        <taxon>Pterygota</taxon>
        <taxon>Neoptera</taxon>
        <taxon>Endopterygota</taxon>
        <taxon>Hymenoptera</taxon>
        <taxon>Apocrita</taxon>
        <taxon>Aculeata</taxon>
        <taxon>Formicoidea</taxon>
        <taxon>Formicidae</taxon>
        <taxon>Myrmicinae</taxon>
        <taxon>Temnothorax</taxon>
    </lineage>
</organism>
<evidence type="ECO:0000256" key="1">
    <source>
        <dbReference type="ARBA" id="ARBA00001936"/>
    </source>
</evidence>
<keyword evidence="8 18" id="KW-0812">Transmembrane</keyword>
<keyword evidence="10 19" id="KW-0732">Signal</keyword>
<dbReference type="STRING" id="300112.A0A4S2L2I1"/>
<dbReference type="SMART" id="SM00467">
    <property type="entry name" value="GS"/>
    <property type="match status" value="1"/>
</dbReference>
<keyword evidence="11" id="KW-0547">Nucleotide-binding</keyword>
<dbReference type="GO" id="GO:0004675">
    <property type="term" value="F:transmembrane receptor protein serine/threonine kinase activity"/>
    <property type="evidence" value="ECO:0007669"/>
    <property type="project" value="UniProtKB-EC"/>
</dbReference>
<evidence type="ECO:0000256" key="6">
    <source>
        <dbReference type="ARBA" id="ARBA00022527"/>
    </source>
</evidence>
<accession>A0A4S2L2I1</accession>
<feature type="domain" description="GS" evidence="21">
    <location>
        <begin position="245"/>
        <end position="275"/>
    </location>
</feature>
<dbReference type="GO" id="GO:0005524">
    <property type="term" value="F:ATP binding"/>
    <property type="evidence" value="ECO:0007669"/>
    <property type="project" value="UniProtKB-KW"/>
</dbReference>
<evidence type="ECO:0000256" key="19">
    <source>
        <dbReference type="SAM" id="SignalP"/>
    </source>
</evidence>
<keyword evidence="14" id="KW-0460">Magnesium</keyword>
<dbReference type="PANTHER" id="PTHR23255">
    <property type="entry name" value="TRANSFORMING GROWTH FACTOR-BETA RECEPTOR TYPE I AND II"/>
    <property type="match status" value="1"/>
</dbReference>
<evidence type="ECO:0000256" key="17">
    <source>
        <dbReference type="ARBA" id="ARBA00023170"/>
    </source>
</evidence>
<evidence type="ECO:0000313" key="23">
    <source>
        <dbReference type="Proteomes" id="UP000310200"/>
    </source>
</evidence>
<evidence type="ECO:0000259" key="20">
    <source>
        <dbReference type="PROSITE" id="PS50011"/>
    </source>
</evidence>
<dbReference type="Pfam" id="PF08515">
    <property type="entry name" value="TGF_beta_GS"/>
    <property type="match status" value="1"/>
</dbReference>
<evidence type="ECO:0000256" key="3">
    <source>
        <dbReference type="ARBA" id="ARBA00004479"/>
    </source>
</evidence>
<feature type="transmembrane region" description="Helical" evidence="18">
    <location>
        <begin position="169"/>
        <end position="191"/>
    </location>
</feature>
<dbReference type="InterPro" id="IPR011009">
    <property type="entry name" value="Kinase-like_dom_sf"/>
</dbReference>
<evidence type="ECO:0000256" key="10">
    <source>
        <dbReference type="ARBA" id="ARBA00022729"/>
    </source>
</evidence>
<keyword evidence="13" id="KW-0067">ATP-binding</keyword>
<dbReference type="Gene3D" id="1.10.510.10">
    <property type="entry name" value="Transferase(Phosphotransferase) domain 1"/>
    <property type="match status" value="1"/>
</dbReference>
<comment type="subcellular location">
    <subcellularLocation>
        <location evidence="3">Membrane</location>
        <topology evidence="3">Single-pass type I membrane protein</topology>
    </subcellularLocation>
</comment>
<dbReference type="Proteomes" id="UP000310200">
    <property type="component" value="Unassembled WGS sequence"/>
</dbReference>
<evidence type="ECO:0000256" key="7">
    <source>
        <dbReference type="ARBA" id="ARBA00022679"/>
    </source>
</evidence>
<evidence type="ECO:0000256" key="13">
    <source>
        <dbReference type="ARBA" id="ARBA00022840"/>
    </source>
</evidence>
<dbReference type="AlphaFoldDB" id="A0A4S2L2I1"/>
<dbReference type="InterPro" id="IPR000472">
    <property type="entry name" value="Activin_recp"/>
</dbReference>
<evidence type="ECO:0000256" key="4">
    <source>
        <dbReference type="ARBA" id="ARBA00009605"/>
    </source>
</evidence>
<protein>
    <recommendedName>
        <fullName evidence="5">receptor protein serine/threonine kinase</fullName>
        <ecNumber evidence="5">2.7.11.30</ecNumber>
    </recommendedName>
</protein>